<name>A0A016BTW0_BACFG</name>
<dbReference type="Pfam" id="PF13007">
    <property type="entry name" value="LZ_Tnp_IS66"/>
    <property type="match status" value="1"/>
</dbReference>
<dbReference type="Proteomes" id="UP000020938">
    <property type="component" value="Unassembled WGS sequence"/>
</dbReference>
<proteinExistence type="predicted"/>
<evidence type="ECO:0000313" key="3">
    <source>
        <dbReference type="EMBL" id="EXZ72177.1"/>
    </source>
</evidence>
<reference evidence="3 4" key="1">
    <citation type="submission" date="2014-02" db="EMBL/GenBank/DDBJ databases">
        <authorList>
            <person name="Sears C."/>
            <person name="Carroll K."/>
            <person name="Sack B.R."/>
            <person name="Qadri F."/>
            <person name="Myers L.L."/>
            <person name="Chung G.-T."/>
            <person name="Escheverria P."/>
            <person name="Fraser C.M."/>
            <person name="Sadzewicz L."/>
            <person name="Shefchek K.A."/>
            <person name="Tallon L."/>
            <person name="Das S.P."/>
            <person name="Daugherty S."/>
            <person name="Mongodin E.F."/>
        </authorList>
    </citation>
    <scope>NUCLEOTIDE SEQUENCE [LARGE SCALE GENOMIC DNA]</scope>
    <source>
        <strain evidence="3 4">3976T8</strain>
    </source>
</reference>
<dbReference type="GO" id="GO:0003677">
    <property type="term" value="F:DNA binding"/>
    <property type="evidence" value="ECO:0007669"/>
    <property type="project" value="UniProtKB-KW"/>
</dbReference>
<organism evidence="3 4">
    <name type="scientific">Bacteroides fragilis str. 3976T8</name>
    <dbReference type="NCBI Taxonomy" id="1339314"/>
    <lineage>
        <taxon>Bacteria</taxon>
        <taxon>Pseudomonadati</taxon>
        <taxon>Bacteroidota</taxon>
        <taxon>Bacteroidia</taxon>
        <taxon>Bacteroidales</taxon>
        <taxon>Bacteroidaceae</taxon>
        <taxon>Bacteroides</taxon>
    </lineage>
</organism>
<keyword evidence="3" id="KW-0371">Homeobox</keyword>
<gene>
    <name evidence="3" type="ORF">M123_3582</name>
</gene>
<accession>A0A016BTW0</accession>
<comment type="caution">
    <text evidence="3">The sequence shown here is derived from an EMBL/GenBank/DDBJ whole genome shotgun (WGS) entry which is preliminary data.</text>
</comment>
<keyword evidence="3" id="KW-0238">DNA-binding</keyword>
<dbReference type="EMBL" id="JGDS01000062">
    <property type="protein sequence ID" value="EXZ72177.1"/>
    <property type="molecule type" value="Genomic_DNA"/>
</dbReference>
<sequence length="78" mass="8990">MTQAETLELLVATLQQTNANQSESIRKLTRQNEQLQNKLDELLAQVAWLNRQLFGRKSEKLSRLDPNQLSLFEQPANP</sequence>
<feature type="domain" description="Transposase TnpC homeodomain" evidence="2">
    <location>
        <begin position="42"/>
        <end position="74"/>
    </location>
</feature>
<dbReference type="PATRIC" id="fig|1339314.3.peg.3733"/>
<keyword evidence="1" id="KW-0175">Coiled coil</keyword>
<evidence type="ECO:0000256" key="1">
    <source>
        <dbReference type="SAM" id="Coils"/>
    </source>
</evidence>
<feature type="coiled-coil region" evidence="1">
    <location>
        <begin position="11"/>
        <end position="52"/>
    </location>
</feature>
<evidence type="ECO:0000259" key="2">
    <source>
        <dbReference type="Pfam" id="PF13007"/>
    </source>
</evidence>
<dbReference type="AlphaFoldDB" id="A0A016BTW0"/>
<dbReference type="InterPro" id="IPR024463">
    <property type="entry name" value="Transposase_TnpC_homeodom"/>
</dbReference>
<evidence type="ECO:0000313" key="4">
    <source>
        <dbReference type="Proteomes" id="UP000020938"/>
    </source>
</evidence>
<protein>
    <submittedName>
        <fullName evidence="3">Transposase C of IS166 homeodomain protein</fullName>
    </submittedName>
</protein>